<gene>
    <name evidence="1" type="ORF">NM688_g1607</name>
</gene>
<proteinExistence type="predicted"/>
<evidence type="ECO:0000313" key="2">
    <source>
        <dbReference type="Proteomes" id="UP001148662"/>
    </source>
</evidence>
<reference evidence="1" key="1">
    <citation type="submission" date="2022-07" db="EMBL/GenBank/DDBJ databases">
        <title>Genome Sequence of Phlebia brevispora.</title>
        <authorList>
            <person name="Buettner E."/>
        </authorList>
    </citation>
    <scope>NUCLEOTIDE SEQUENCE</scope>
    <source>
        <strain evidence="1">MPL23</strain>
    </source>
</reference>
<organism evidence="1 2">
    <name type="scientific">Phlebia brevispora</name>
    <dbReference type="NCBI Taxonomy" id="194682"/>
    <lineage>
        <taxon>Eukaryota</taxon>
        <taxon>Fungi</taxon>
        <taxon>Dikarya</taxon>
        <taxon>Basidiomycota</taxon>
        <taxon>Agaricomycotina</taxon>
        <taxon>Agaricomycetes</taxon>
        <taxon>Polyporales</taxon>
        <taxon>Meruliaceae</taxon>
        <taxon>Phlebia</taxon>
    </lineage>
</organism>
<accession>A0ACC1TB45</accession>
<dbReference type="Proteomes" id="UP001148662">
    <property type="component" value="Unassembled WGS sequence"/>
</dbReference>
<evidence type="ECO:0000313" key="1">
    <source>
        <dbReference type="EMBL" id="KAJ3557182.1"/>
    </source>
</evidence>
<keyword evidence="2" id="KW-1185">Reference proteome</keyword>
<name>A0ACC1TB45_9APHY</name>
<protein>
    <submittedName>
        <fullName evidence="1">Uncharacterized protein</fullName>
    </submittedName>
</protein>
<dbReference type="EMBL" id="JANHOG010000179">
    <property type="protein sequence ID" value="KAJ3557182.1"/>
    <property type="molecule type" value="Genomic_DNA"/>
</dbReference>
<comment type="caution">
    <text evidence="1">The sequence shown here is derived from an EMBL/GenBank/DDBJ whole genome shotgun (WGS) entry which is preliminary data.</text>
</comment>
<sequence length="419" mass="47626">MTAIIDLPTEVFEQVVVDLDPIDVSSLTRTCRTFHAIIDDPNNRILWRNLYLAQPFDDLRRCVTPLGCQLINIDWKARLQSIIRARTIVRNVISLVPAERIKALQTLLDMAGTVVPLPDPNSDELSLNHAWLVALLRNGSFLDSQDSLLETSPEERQLRARLHVYFGLTTIDRQPYVRVLSRAYVYAMRNYRAENDYGPFLKDGSGRVDWVHVQHIHHVIAMHIVSRAPTISQYPLIQLSLPFCQPVIPPGLDLDDTEDWAGVAGYWRCSFCFCDHRDLLEYNNNDESDIGYLSTQPFESPDFVEIFSGANMQLRVTSYEDDPAHPTRPITHFAGGSENQSYVQGWVKLIAEDQIRWHFESGQPGELVWSSEGIQIGSVRSSYGVLGAWTTVQHDRGDPVGPFLMRKMSHITVNVEAQQ</sequence>